<keyword evidence="2" id="KW-1185">Reference proteome</keyword>
<accession>A0A9N9IAZ8</accession>
<name>A0A9N9IAZ8_9GLOM</name>
<sequence>SWVSVNGGSATNGGGVTRTLEGTGEVISLMIAWIQKPDECSMGLTISVQALRYDYIVRMHAWQITGNVSTSSRTLWAIVSPTLSFD</sequence>
<proteinExistence type="predicted"/>
<gene>
    <name evidence="1" type="ORF">DERYTH_LOCUS14782</name>
</gene>
<evidence type="ECO:0000313" key="1">
    <source>
        <dbReference type="EMBL" id="CAG8726832.1"/>
    </source>
</evidence>
<organism evidence="1 2">
    <name type="scientific">Dentiscutata erythropus</name>
    <dbReference type="NCBI Taxonomy" id="1348616"/>
    <lineage>
        <taxon>Eukaryota</taxon>
        <taxon>Fungi</taxon>
        <taxon>Fungi incertae sedis</taxon>
        <taxon>Mucoromycota</taxon>
        <taxon>Glomeromycotina</taxon>
        <taxon>Glomeromycetes</taxon>
        <taxon>Diversisporales</taxon>
        <taxon>Gigasporaceae</taxon>
        <taxon>Dentiscutata</taxon>
    </lineage>
</organism>
<dbReference type="EMBL" id="CAJVPY010011414">
    <property type="protein sequence ID" value="CAG8726832.1"/>
    <property type="molecule type" value="Genomic_DNA"/>
</dbReference>
<protein>
    <submittedName>
        <fullName evidence="1">8015_t:CDS:1</fullName>
    </submittedName>
</protein>
<feature type="non-terminal residue" evidence="1">
    <location>
        <position position="86"/>
    </location>
</feature>
<comment type="caution">
    <text evidence="1">The sequence shown here is derived from an EMBL/GenBank/DDBJ whole genome shotgun (WGS) entry which is preliminary data.</text>
</comment>
<reference evidence="1" key="1">
    <citation type="submission" date="2021-06" db="EMBL/GenBank/DDBJ databases">
        <authorList>
            <person name="Kallberg Y."/>
            <person name="Tangrot J."/>
            <person name="Rosling A."/>
        </authorList>
    </citation>
    <scope>NUCLEOTIDE SEQUENCE</scope>
    <source>
        <strain evidence="1">MA453B</strain>
    </source>
</reference>
<dbReference type="Proteomes" id="UP000789405">
    <property type="component" value="Unassembled WGS sequence"/>
</dbReference>
<evidence type="ECO:0000313" key="2">
    <source>
        <dbReference type="Proteomes" id="UP000789405"/>
    </source>
</evidence>
<dbReference type="AlphaFoldDB" id="A0A9N9IAZ8"/>